<evidence type="ECO:0000313" key="1">
    <source>
        <dbReference type="EMBL" id="REH51761.1"/>
    </source>
</evidence>
<dbReference type="EMBL" id="QUNO01000003">
    <property type="protein sequence ID" value="REH51761.1"/>
    <property type="molecule type" value="Genomic_DNA"/>
</dbReference>
<dbReference type="OrthoDB" id="4542805at2"/>
<comment type="caution">
    <text evidence="1">The sequence shown here is derived from an EMBL/GenBank/DDBJ whole genome shotgun (WGS) entry which is preliminary data.</text>
</comment>
<sequence length="155" mass="17555">MDTTQINLGETEQIHAHYTPVKKLGHWTTATRFHVKARRGLVVLDLRSPRIPDGDIDIELDGDHSLVKLLVAENDVVDHWDLCWLGRGKVKDHEGTATDGRRIRVHGEVRHGEIRVRRGGTAQLTAMFSREYVDDVRRAHREGGMPTVDDPTRVA</sequence>
<organism evidence="1 2">
    <name type="scientific">Kutzneria buriramensis</name>
    <dbReference type="NCBI Taxonomy" id="1045776"/>
    <lineage>
        <taxon>Bacteria</taxon>
        <taxon>Bacillati</taxon>
        <taxon>Actinomycetota</taxon>
        <taxon>Actinomycetes</taxon>
        <taxon>Pseudonocardiales</taxon>
        <taxon>Pseudonocardiaceae</taxon>
        <taxon>Kutzneria</taxon>
    </lineage>
</organism>
<dbReference type="AlphaFoldDB" id="A0A3E0HZF5"/>
<gene>
    <name evidence="1" type="ORF">BCF44_103210</name>
</gene>
<keyword evidence="2" id="KW-1185">Reference proteome</keyword>
<name>A0A3E0HZF5_9PSEU</name>
<dbReference type="Proteomes" id="UP000256269">
    <property type="component" value="Unassembled WGS sequence"/>
</dbReference>
<accession>A0A3E0HZF5</accession>
<dbReference type="RefSeq" id="WP_116173808.1">
    <property type="nucleotide sequence ID" value="NZ_CP144375.1"/>
</dbReference>
<reference evidence="1 2" key="1">
    <citation type="submission" date="2018-08" db="EMBL/GenBank/DDBJ databases">
        <title>Genomic Encyclopedia of Archaeal and Bacterial Type Strains, Phase II (KMG-II): from individual species to whole genera.</title>
        <authorList>
            <person name="Goeker M."/>
        </authorList>
    </citation>
    <scope>NUCLEOTIDE SEQUENCE [LARGE SCALE GENOMIC DNA]</scope>
    <source>
        <strain evidence="1 2">DSM 45791</strain>
    </source>
</reference>
<evidence type="ECO:0000313" key="2">
    <source>
        <dbReference type="Proteomes" id="UP000256269"/>
    </source>
</evidence>
<protein>
    <submittedName>
        <fullName evidence="1">Uncharacterized protein</fullName>
    </submittedName>
</protein>
<proteinExistence type="predicted"/>